<evidence type="ECO:0000313" key="4">
    <source>
        <dbReference type="EMBL" id="PYH42471.1"/>
    </source>
</evidence>
<dbReference type="OrthoDB" id="425534at2759"/>
<protein>
    <submittedName>
        <fullName evidence="4">Proteinase</fullName>
    </submittedName>
</protein>
<keyword evidence="5" id="KW-1185">Reference proteome</keyword>
<dbReference type="Proteomes" id="UP000248349">
    <property type="component" value="Unassembled WGS sequence"/>
</dbReference>
<keyword evidence="2" id="KW-0378">Hydrolase</keyword>
<dbReference type="Gene3D" id="3.40.50.1820">
    <property type="entry name" value="alpha/beta hydrolase"/>
    <property type="match status" value="1"/>
</dbReference>
<dbReference type="InterPro" id="IPR051601">
    <property type="entry name" value="Serine_prot/Carboxylest_S33"/>
</dbReference>
<evidence type="ECO:0000256" key="1">
    <source>
        <dbReference type="ARBA" id="ARBA00010088"/>
    </source>
</evidence>
<dbReference type="EMBL" id="KZ821251">
    <property type="protein sequence ID" value="PYH42471.1"/>
    <property type="molecule type" value="Genomic_DNA"/>
</dbReference>
<dbReference type="STRING" id="1450539.A0A318Z587"/>
<feature type="domain" description="Peptidase S33 tripeptidyl aminopeptidase-like C-terminal" evidence="3">
    <location>
        <begin position="472"/>
        <end position="571"/>
    </location>
</feature>
<dbReference type="PANTHER" id="PTHR43248">
    <property type="entry name" value="2-SUCCINYL-6-HYDROXY-2,4-CYCLOHEXADIENE-1-CARBOXYLATE SYNTHASE"/>
    <property type="match status" value="1"/>
</dbReference>
<reference evidence="4 5" key="1">
    <citation type="submission" date="2016-12" db="EMBL/GenBank/DDBJ databases">
        <title>The genomes of Aspergillus section Nigri reveals drivers in fungal speciation.</title>
        <authorList>
            <consortium name="DOE Joint Genome Institute"/>
            <person name="Vesth T.C."/>
            <person name="Nybo J."/>
            <person name="Theobald S."/>
            <person name="Brandl J."/>
            <person name="Frisvad J.C."/>
            <person name="Nielsen K.F."/>
            <person name="Lyhne E.K."/>
            <person name="Kogle M.E."/>
            <person name="Kuo A."/>
            <person name="Riley R."/>
            <person name="Clum A."/>
            <person name="Nolan M."/>
            <person name="Lipzen A."/>
            <person name="Salamov A."/>
            <person name="Henrissat B."/>
            <person name="Wiebenga A."/>
            <person name="De Vries R.P."/>
            <person name="Grigoriev I.V."/>
            <person name="Mortensen U.H."/>
            <person name="Andersen M.R."/>
            <person name="Baker S.E."/>
        </authorList>
    </citation>
    <scope>NUCLEOTIDE SEQUENCE [LARGE SCALE GENOMIC DNA]</scope>
    <source>
        <strain evidence="4 5">JOP 1030-1</strain>
    </source>
</reference>
<dbReference type="InterPro" id="IPR013595">
    <property type="entry name" value="Pept_S33_TAP-like_C"/>
</dbReference>
<dbReference type="GeneID" id="37076891"/>
<organism evidence="4 5">
    <name type="scientific">Aspergillus saccharolyticus JOP 1030-1</name>
    <dbReference type="NCBI Taxonomy" id="1450539"/>
    <lineage>
        <taxon>Eukaryota</taxon>
        <taxon>Fungi</taxon>
        <taxon>Dikarya</taxon>
        <taxon>Ascomycota</taxon>
        <taxon>Pezizomycotina</taxon>
        <taxon>Eurotiomycetes</taxon>
        <taxon>Eurotiomycetidae</taxon>
        <taxon>Eurotiales</taxon>
        <taxon>Aspergillaceae</taxon>
        <taxon>Aspergillus</taxon>
        <taxon>Aspergillus subgen. Circumdati</taxon>
    </lineage>
</organism>
<gene>
    <name evidence="4" type="ORF">BP01DRAFT_359366</name>
</gene>
<name>A0A318Z587_9EURO</name>
<dbReference type="AlphaFoldDB" id="A0A318Z587"/>
<dbReference type="Pfam" id="PF08386">
    <property type="entry name" value="Abhydrolase_4"/>
    <property type="match status" value="1"/>
</dbReference>
<proteinExistence type="inferred from homology"/>
<dbReference type="InterPro" id="IPR029058">
    <property type="entry name" value="AB_hydrolase_fold"/>
</dbReference>
<accession>A0A318Z587</accession>
<dbReference type="RefSeq" id="XP_025428453.1">
    <property type="nucleotide sequence ID" value="XM_025575663.1"/>
</dbReference>
<evidence type="ECO:0000256" key="2">
    <source>
        <dbReference type="ARBA" id="ARBA00022801"/>
    </source>
</evidence>
<dbReference type="PANTHER" id="PTHR43248:SF25">
    <property type="entry name" value="AB HYDROLASE-1 DOMAIN-CONTAINING PROTEIN-RELATED"/>
    <property type="match status" value="1"/>
</dbReference>
<dbReference type="GO" id="GO:0016787">
    <property type="term" value="F:hydrolase activity"/>
    <property type="evidence" value="ECO:0007669"/>
    <property type="project" value="UniProtKB-KW"/>
</dbReference>
<evidence type="ECO:0000259" key="3">
    <source>
        <dbReference type="Pfam" id="PF08386"/>
    </source>
</evidence>
<comment type="similarity">
    <text evidence="1">Belongs to the peptidase S33 family.</text>
</comment>
<evidence type="ECO:0000313" key="5">
    <source>
        <dbReference type="Proteomes" id="UP000248349"/>
    </source>
</evidence>
<dbReference type="SUPFAM" id="SSF53474">
    <property type="entry name" value="alpha/beta-Hydrolases"/>
    <property type="match status" value="1"/>
</dbReference>
<sequence length="617" mass="67667">MTQPAQSDFTWDQITPSASLEYHDCFDGFQCARLEVPMDYHRADGHGQRFAIAITRLPAKVPVTDPRYGGAVLINPGGPGGSGVAEVLIDGRKLQTTMDAETDPSSQPPEDSVSDDKYFDVIGFDPRGVNNTTPGFSCFPNISAQRNWELQIAAEGMLGSADGAFRRNWERSLALNTGCAAVLSTPSEGEDEALGEHLNTPPVARDMLEIIERHGEWREKQGVKAQRQQDQRTGYDRAQTLAARTRWRRGQEKLLYWGRSYGTVLGATFATLFPDRVERVVLDAVVDAHKYYFDDGPNPIADADAIFDRFAQYCDAVGADQCPFYVAGGATAIKQAYQELEDALYNASLPVMASSSRGPELVTWTDLKIILRTAMYQPIQGFPPLAQHASELARGDGSAVADLKSSARASSCPSAQCVQAGPWSSVCQVPGQNEAYASSAVLCTDAVYLQSTNQPQFHRYWQSLKEDSTILADYWAGLRMGCVGWNITPKWQLQGPIGGNTSHPILFVNNVLDPVTPLHSAHTMSQRFPGSTVLQQDSEGHSTLAAPSLCTHKAIRKYFQTGELPPSGLICEADLKPFIGVADRKQGLRSRSPGDDEELYQMLINRSQNIVRPLFPL</sequence>